<organism evidence="1 2">
    <name type="scientific">Roseomonas gilardii</name>
    <dbReference type="NCBI Taxonomy" id="257708"/>
    <lineage>
        <taxon>Bacteria</taxon>
        <taxon>Pseudomonadati</taxon>
        <taxon>Pseudomonadota</taxon>
        <taxon>Alphaproteobacteria</taxon>
        <taxon>Acetobacterales</taxon>
        <taxon>Roseomonadaceae</taxon>
        <taxon>Roseomonas</taxon>
    </lineage>
</organism>
<evidence type="ECO:0000313" key="2">
    <source>
        <dbReference type="Proteomes" id="UP001258945"/>
    </source>
</evidence>
<accession>A0ABU3MIZ7</accession>
<reference evidence="1 2" key="1">
    <citation type="journal article" date="2019" name="Microb. Pathog.">
        <title>Comparison of VITEK 2, MALDI-TOF MS, 16S rRNA gene sequencing, and whole-genome sequencing for identification of Roseomonas mucosa.</title>
        <authorList>
            <person name="Rudolph W.W."/>
            <person name="Gunzer F."/>
            <person name="Trauth M."/>
            <person name="Bunk B."/>
            <person name="Bigge R."/>
            <person name="Schrottner P."/>
        </authorList>
    </citation>
    <scope>NUCLEOTIDE SEQUENCE [LARGE SCALE GENOMIC DNA]</scope>
    <source>
        <strain evidence="1 2">DSM 103800</strain>
    </source>
</reference>
<dbReference type="RefSeq" id="WP_314284005.1">
    <property type="nucleotide sequence ID" value="NZ_JAVVDO010000041.1"/>
</dbReference>
<sequence length="205" mass="21412">MGSLVVCLVVAGCAQQAPSPPAVTRAADRSGEVWNYACPAKGVRVDTVGTKDPSRIGGREVLGSIPDDPATCIVRMPNGTTNAATMEVFPAGDVPALAMKALLPARVGDCSSTKTDFNQVRSSGIYRFAFTACLDRFDILTVDGSPRKVAVVTVSEEGQDGNVYAGKRTYLYDVATNALVGASLAVSRGTPSNSVDWKARRVSGP</sequence>
<gene>
    <name evidence="1" type="ORF">RQ831_18205</name>
</gene>
<keyword evidence="2" id="KW-1185">Reference proteome</keyword>
<comment type="caution">
    <text evidence="1">The sequence shown here is derived from an EMBL/GenBank/DDBJ whole genome shotgun (WGS) entry which is preliminary data.</text>
</comment>
<name>A0ABU3MIZ7_9PROT</name>
<evidence type="ECO:0000313" key="1">
    <source>
        <dbReference type="EMBL" id="MDT8332989.1"/>
    </source>
</evidence>
<dbReference type="Proteomes" id="UP001258945">
    <property type="component" value="Unassembled WGS sequence"/>
</dbReference>
<dbReference type="EMBL" id="JAVVDO010000041">
    <property type="protein sequence ID" value="MDT8332989.1"/>
    <property type="molecule type" value="Genomic_DNA"/>
</dbReference>
<protein>
    <recommendedName>
        <fullName evidence="3">Lipoprotein</fullName>
    </recommendedName>
</protein>
<evidence type="ECO:0008006" key="3">
    <source>
        <dbReference type="Google" id="ProtNLM"/>
    </source>
</evidence>
<proteinExistence type="predicted"/>